<comment type="caution">
    <text evidence="1">The sequence shown here is derived from an EMBL/GenBank/DDBJ whole genome shotgun (WGS) entry which is preliminary data.</text>
</comment>
<dbReference type="EMBL" id="AAXG02000019">
    <property type="protein sequence ID" value="EDM99378.1"/>
    <property type="molecule type" value="Genomic_DNA"/>
</dbReference>
<dbReference type="Proteomes" id="UP000003639">
    <property type="component" value="Unassembled WGS sequence"/>
</dbReference>
<name>A6NX30_9FIRM</name>
<dbReference type="STRING" id="411467.BACCAP_02775"/>
<evidence type="ECO:0000313" key="2">
    <source>
        <dbReference type="Proteomes" id="UP000003639"/>
    </source>
</evidence>
<organism evidence="1 2">
    <name type="scientific">Pseudoflavonifractor capillosus ATCC 29799</name>
    <dbReference type="NCBI Taxonomy" id="411467"/>
    <lineage>
        <taxon>Bacteria</taxon>
        <taxon>Bacillati</taxon>
        <taxon>Bacillota</taxon>
        <taxon>Clostridia</taxon>
        <taxon>Eubacteriales</taxon>
        <taxon>Oscillospiraceae</taxon>
        <taxon>Pseudoflavonifractor</taxon>
    </lineage>
</organism>
<gene>
    <name evidence="1" type="ORF">BACCAP_02775</name>
</gene>
<reference evidence="1 2" key="2">
    <citation type="submission" date="2007-06" db="EMBL/GenBank/DDBJ databases">
        <title>Draft genome sequence of Pseudoflavonifractor capillosus ATCC 29799.</title>
        <authorList>
            <person name="Sudarsanam P."/>
            <person name="Ley R."/>
            <person name="Guruge J."/>
            <person name="Turnbaugh P.J."/>
            <person name="Mahowald M."/>
            <person name="Liep D."/>
            <person name="Gordon J."/>
        </authorList>
    </citation>
    <scope>NUCLEOTIDE SEQUENCE [LARGE SCALE GENOMIC DNA]</scope>
    <source>
        <strain evidence="1 2">ATCC 29799</strain>
    </source>
</reference>
<proteinExistence type="predicted"/>
<accession>A6NX30</accession>
<evidence type="ECO:0000313" key="1">
    <source>
        <dbReference type="EMBL" id="EDM99378.1"/>
    </source>
</evidence>
<keyword evidence="2" id="KW-1185">Reference proteome</keyword>
<reference evidence="1 2" key="1">
    <citation type="submission" date="2007-04" db="EMBL/GenBank/DDBJ databases">
        <authorList>
            <person name="Fulton L."/>
            <person name="Clifton S."/>
            <person name="Fulton B."/>
            <person name="Xu J."/>
            <person name="Minx P."/>
            <person name="Pepin K.H."/>
            <person name="Johnson M."/>
            <person name="Thiruvilangam P."/>
            <person name="Bhonagiri V."/>
            <person name="Nash W.E."/>
            <person name="Mardis E.R."/>
            <person name="Wilson R.K."/>
        </authorList>
    </citation>
    <scope>NUCLEOTIDE SEQUENCE [LARGE SCALE GENOMIC DNA]</scope>
    <source>
        <strain evidence="1 2">ATCC 29799</strain>
    </source>
</reference>
<protein>
    <submittedName>
        <fullName evidence="1">Uncharacterized protein</fullName>
    </submittedName>
</protein>
<dbReference type="AlphaFoldDB" id="A6NX30"/>
<sequence length="42" mass="5097">MNCGKNRSMIPRERQWEQGVPQGYCQKHTIFEAACQYFWRFA</sequence>